<reference evidence="1" key="1">
    <citation type="submission" date="2018-05" db="EMBL/GenBank/DDBJ databases">
        <authorList>
            <person name="Lanie J.A."/>
            <person name="Ng W.-L."/>
            <person name="Kazmierczak K.M."/>
            <person name="Andrzejewski T.M."/>
            <person name="Davidsen T.M."/>
            <person name="Wayne K.J."/>
            <person name="Tettelin H."/>
            <person name="Glass J.I."/>
            <person name="Rusch D."/>
            <person name="Podicherti R."/>
            <person name="Tsui H.-C.T."/>
            <person name="Winkler M.E."/>
        </authorList>
    </citation>
    <scope>NUCLEOTIDE SEQUENCE</scope>
</reference>
<dbReference type="EMBL" id="UINC01031626">
    <property type="protein sequence ID" value="SVB17979.1"/>
    <property type="molecule type" value="Genomic_DNA"/>
</dbReference>
<name>A0A382BWI9_9ZZZZ</name>
<sequence>MFSISRFYDFLIGGFLRRLFMFSRNSLIQILHRITSVRNLVDALITYSLPAVAQEKVEEAYPLLMEEEADEIAASDQLLATAISFL</sequence>
<evidence type="ECO:0000313" key="1">
    <source>
        <dbReference type="EMBL" id="SVB17979.1"/>
    </source>
</evidence>
<protein>
    <submittedName>
        <fullName evidence="1">Uncharacterized protein</fullName>
    </submittedName>
</protein>
<accession>A0A382BWI9</accession>
<gene>
    <name evidence="1" type="ORF">METZ01_LOCUS170833</name>
</gene>
<proteinExistence type="predicted"/>
<dbReference type="AlphaFoldDB" id="A0A382BWI9"/>
<organism evidence="1">
    <name type="scientific">marine metagenome</name>
    <dbReference type="NCBI Taxonomy" id="408172"/>
    <lineage>
        <taxon>unclassified sequences</taxon>
        <taxon>metagenomes</taxon>
        <taxon>ecological metagenomes</taxon>
    </lineage>
</organism>